<gene>
    <name evidence="8" type="primary">fimA_3</name>
    <name evidence="8" type="ORF">NCTC10717_00797</name>
</gene>
<dbReference type="Proteomes" id="UP000254575">
    <property type="component" value="Unassembled WGS sequence"/>
</dbReference>
<feature type="coiled-coil region" evidence="6">
    <location>
        <begin position="152"/>
        <end position="179"/>
    </location>
</feature>
<dbReference type="EMBL" id="UHIA01000004">
    <property type="protein sequence ID" value="SUO95943.1"/>
    <property type="molecule type" value="Genomic_DNA"/>
</dbReference>
<dbReference type="PROSITE" id="PS51257">
    <property type="entry name" value="PROKAR_LIPOPROTEIN"/>
    <property type="match status" value="1"/>
</dbReference>
<proteinExistence type="inferred from homology"/>
<protein>
    <recommendedName>
        <fullName evidence="2">High-affinity zinc uptake system protein ZnuA</fullName>
    </recommendedName>
</protein>
<keyword evidence="4 7" id="KW-0732">Signal</keyword>
<keyword evidence="5" id="KW-0862">Zinc</keyword>
<keyword evidence="6" id="KW-0175">Coiled coil</keyword>
<evidence type="ECO:0000256" key="2">
    <source>
        <dbReference type="ARBA" id="ARBA00015915"/>
    </source>
</evidence>
<evidence type="ECO:0000256" key="3">
    <source>
        <dbReference type="ARBA" id="ARBA00022448"/>
    </source>
</evidence>
<dbReference type="InterPro" id="IPR006127">
    <property type="entry name" value="ZnuA-like"/>
</dbReference>
<feature type="signal peptide" evidence="7">
    <location>
        <begin position="1"/>
        <end position="19"/>
    </location>
</feature>
<dbReference type="GO" id="GO:0006829">
    <property type="term" value="P:zinc ion transport"/>
    <property type="evidence" value="ECO:0007669"/>
    <property type="project" value="UniProtKB-KW"/>
</dbReference>
<dbReference type="SUPFAM" id="SSF53807">
    <property type="entry name" value="Helical backbone' metal receptor"/>
    <property type="match status" value="1"/>
</dbReference>
<dbReference type="AlphaFoldDB" id="A0A380MVJ5"/>
<evidence type="ECO:0000256" key="4">
    <source>
        <dbReference type="ARBA" id="ARBA00022729"/>
    </source>
</evidence>
<dbReference type="PRINTS" id="PR00691">
    <property type="entry name" value="ADHESINB"/>
</dbReference>
<name>A0A380MVJ5_9GAMM</name>
<evidence type="ECO:0000313" key="9">
    <source>
        <dbReference type="Proteomes" id="UP000254575"/>
    </source>
</evidence>
<comment type="similarity">
    <text evidence="1">Belongs to the bacterial solute-binding protein 9 family.</text>
</comment>
<accession>A0A380MVJ5</accession>
<dbReference type="PANTHER" id="PTHR42953">
    <property type="entry name" value="HIGH-AFFINITY ZINC UPTAKE SYSTEM PROTEIN ZNUA-RELATED"/>
    <property type="match status" value="1"/>
</dbReference>
<dbReference type="InterPro" id="IPR050492">
    <property type="entry name" value="Bact_metal-bind_prot9"/>
</dbReference>
<keyword evidence="5" id="KW-0864">Zinc transport</keyword>
<evidence type="ECO:0000313" key="8">
    <source>
        <dbReference type="EMBL" id="SUO95943.1"/>
    </source>
</evidence>
<dbReference type="OrthoDB" id="9810636at2"/>
<dbReference type="GO" id="GO:0007155">
    <property type="term" value="P:cell adhesion"/>
    <property type="evidence" value="ECO:0007669"/>
    <property type="project" value="InterPro"/>
</dbReference>
<organism evidence="8 9">
    <name type="scientific">Suttonella indologenes</name>
    <dbReference type="NCBI Taxonomy" id="13276"/>
    <lineage>
        <taxon>Bacteria</taxon>
        <taxon>Pseudomonadati</taxon>
        <taxon>Pseudomonadota</taxon>
        <taxon>Gammaproteobacteria</taxon>
        <taxon>Cardiobacteriales</taxon>
        <taxon>Cardiobacteriaceae</taxon>
        <taxon>Suttonella</taxon>
    </lineage>
</organism>
<dbReference type="RefSeq" id="WP_115218083.1">
    <property type="nucleotide sequence ID" value="NZ_UHIA01000004.1"/>
</dbReference>
<dbReference type="GO" id="GO:0046872">
    <property type="term" value="F:metal ion binding"/>
    <property type="evidence" value="ECO:0007669"/>
    <property type="project" value="InterPro"/>
</dbReference>
<dbReference type="Gene3D" id="3.40.50.1980">
    <property type="entry name" value="Nitrogenase molybdenum iron protein domain"/>
    <property type="match status" value="2"/>
</dbReference>
<dbReference type="Pfam" id="PF01297">
    <property type="entry name" value="ZnuA"/>
    <property type="match status" value="1"/>
</dbReference>
<dbReference type="PANTHER" id="PTHR42953:SF3">
    <property type="entry name" value="HIGH-AFFINITY ZINC UPTAKE SYSTEM PROTEIN ZNUA"/>
    <property type="match status" value="1"/>
</dbReference>
<feature type="chain" id="PRO_5016615206" description="High-affinity zinc uptake system protein ZnuA" evidence="7">
    <location>
        <begin position="20"/>
        <end position="296"/>
    </location>
</feature>
<evidence type="ECO:0000256" key="1">
    <source>
        <dbReference type="ARBA" id="ARBA00011028"/>
    </source>
</evidence>
<evidence type="ECO:0000256" key="7">
    <source>
        <dbReference type="SAM" id="SignalP"/>
    </source>
</evidence>
<keyword evidence="3" id="KW-0813">Transport</keyword>
<reference evidence="8 9" key="1">
    <citation type="submission" date="2018-06" db="EMBL/GenBank/DDBJ databases">
        <authorList>
            <consortium name="Pathogen Informatics"/>
            <person name="Doyle S."/>
        </authorList>
    </citation>
    <scope>NUCLEOTIDE SEQUENCE [LARGE SCALE GENOMIC DNA]</scope>
    <source>
        <strain evidence="8 9">NCTC10717</strain>
    </source>
</reference>
<keyword evidence="5" id="KW-0406">Ion transport</keyword>
<evidence type="ECO:0000256" key="5">
    <source>
        <dbReference type="ARBA" id="ARBA00022906"/>
    </source>
</evidence>
<dbReference type="InterPro" id="IPR006129">
    <property type="entry name" value="AdhesinB"/>
</dbReference>
<keyword evidence="9" id="KW-1185">Reference proteome</keyword>
<evidence type="ECO:0000256" key="6">
    <source>
        <dbReference type="SAM" id="Coils"/>
    </source>
</evidence>
<sequence>MKLKPWLALFALLSCHAFAQIQVGVTLHPYYSFVANIGQDKIKVVPLIPEGFNPHAYEPRAQDIKNISGLDAVVLNDIGHDDFARKMIAASENKDVAIIQANKDVPLLSAMGLDQNNREGVINSHSFISISASMIQVNTIAQELGKLDPDNAAFYLKNAREYNKRLRKLRAEALAKIRDVENPVLKIATVHSGYDYLLREFGLEVTAVVEAAHGIEPSPAQLKKVVDLIKSQGVHILFAEKDNPSPYTATIAKEADVRLGSLSHITHGAYSPELFEQAMKENLDEVVNAILESQKP</sequence>